<sequence>MARFTSWYISYHWTEKNRAQPFPSGQKQPPRGGGGGTNTNRGSESEMQGVVGTGRERGEGREKAVAAATAAAAGLTWRPCQLMKAKQGSKEVVSQCMTSELRLVMGQHLHVLPHQIPRPTLPNSYRLTLASIPTVFLSAPSLPAISEIGNRDEIAVSLSFSLVKRDTSNIIALLYLYVYCVVVLVLQAYQHTVVVSRARTRRASICHAF</sequence>
<dbReference type="InParanoid" id="A0A317XYR4"/>
<feature type="transmembrane region" description="Helical" evidence="2">
    <location>
        <begin position="170"/>
        <end position="189"/>
    </location>
</feature>
<protein>
    <submittedName>
        <fullName evidence="3">Uncharacterized protein</fullName>
    </submittedName>
</protein>
<keyword evidence="2" id="KW-0812">Transmembrane</keyword>
<keyword evidence="2" id="KW-1133">Transmembrane helix</keyword>
<dbReference type="EMBL" id="KZ819188">
    <property type="protein sequence ID" value="PWZ03414.1"/>
    <property type="molecule type" value="Genomic_DNA"/>
</dbReference>
<keyword evidence="2" id="KW-0472">Membrane</keyword>
<keyword evidence="4" id="KW-1185">Reference proteome</keyword>
<dbReference type="AlphaFoldDB" id="A0A317XYR4"/>
<feature type="region of interest" description="Disordered" evidence="1">
    <location>
        <begin position="18"/>
        <end position="61"/>
    </location>
</feature>
<evidence type="ECO:0000256" key="1">
    <source>
        <dbReference type="SAM" id="MobiDB-lite"/>
    </source>
</evidence>
<accession>A0A317XYR4</accession>
<gene>
    <name evidence="3" type="ORF">BCV70DRAFT_17046</name>
</gene>
<evidence type="ECO:0000313" key="3">
    <source>
        <dbReference type="EMBL" id="PWZ03414.1"/>
    </source>
</evidence>
<evidence type="ECO:0000313" key="4">
    <source>
        <dbReference type="Proteomes" id="UP000246740"/>
    </source>
</evidence>
<proteinExistence type="predicted"/>
<organism evidence="3 4">
    <name type="scientific">Testicularia cyperi</name>
    <dbReference type="NCBI Taxonomy" id="1882483"/>
    <lineage>
        <taxon>Eukaryota</taxon>
        <taxon>Fungi</taxon>
        <taxon>Dikarya</taxon>
        <taxon>Basidiomycota</taxon>
        <taxon>Ustilaginomycotina</taxon>
        <taxon>Ustilaginomycetes</taxon>
        <taxon>Ustilaginales</taxon>
        <taxon>Anthracoideaceae</taxon>
        <taxon>Testicularia</taxon>
    </lineage>
</organism>
<dbReference type="Proteomes" id="UP000246740">
    <property type="component" value="Unassembled WGS sequence"/>
</dbReference>
<evidence type="ECO:0000256" key="2">
    <source>
        <dbReference type="SAM" id="Phobius"/>
    </source>
</evidence>
<name>A0A317XYR4_9BASI</name>
<reference evidence="3 4" key="1">
    <citation type="journal article" date="2018" name="Mol. Biol. Evol.">
        <title>Broad Genomic Sampling Reveals a Smut Pathogenic Ancestry of the Fungal Clade Ustilaginomycotina.</title>
        <authorList>
            <person name="Kijpornyongpan T."/>
            <person name="Mondo S.J."/>
            <person name="Barry K."/>
            <person name="Sandor L."/>
            <person name="Lee J."/>
            <person name="Lipzen A."/>
            <person name="Pangilinan J."/>
            <person name="LaButti K."/>
            <person name="Hainaut M."/>
            <person name="Henrissat B."/>
            <person name="Grigoriev I.V."/>
            <person name="Spatafora J.W."/>
            <person name="Aime M.C."/>
        </authorList>
    </citation>
    <scope>NUCLEOTIDE SEQUENCE [LARGE SCALE GENOMIC DNA]</scope>
    <source>
        <strain evidence="3 4">MCA 3645</strain>
    </source>
</reference>